<feature type="transmembrane region" description="Helical" evidence="5">
    <location>
        <begin position="51"/>
        <end position="74"/>
    </location>
</feature>
<dbReference type="InterPro" id="IPR045263">
    <property type="entry name" value="GLUT"/>
</dbReference>
<feature type="signal peptide" evidence="6">
    <location>
        <begin position="1"/>
        <end position="19"/>
    </location>
</feature>
<dbReference type="PANTHER" id="PTHR23503">
    <property type="entry name" value="SOLUTE CARRIER FAMILY 2"/>
    <property type="match status" value="1"/>
</dbReference>
<reference evidence="9" key="1">
    <citation type="submission" date="2017-02" db="UniProtKB">
        <authorList>
            <consortium name="WormBaseParasite"/>
        </authorList>
    </citation>
    <scope>IDENTIFICATION</scope>
</reference>
<evidence type="ECO:0000259" key="7">
    <source>
        <dbReference type="PROSITE" id="PS50850"/>
    </source>
</evidence>
<comment type="subcellular location">
    <subcellularLocation>
        <location evidence="1">Membrane</location>
        <topology evidence="1">Multi-pass membrane protein</topology>
    </subcellularLocation>
</comment>
<proteinExistence type="predicted"/>
<name>A0A0N4ZJ26_PARTI</name>
<evidence type="ECO:0000256" key="5">
    <source>
        <dbReference type="SAM" id="Phobius"/>
    </source>
</evidence>
<feature type="transmembrane region" description="Helical" evidence="5">
    <location>
        <begin position="144"/>
        <end position="168"/>
    </location>
</feature>
<organism evidence="8 9">
    <name type="scientific">Parastrongyloides trichosuri</name>
    <name type="common">Possum-specific nematode worm</name>
    <dbReference type="NCBI Taxonomy" id="131310"/>
    <lineage>
        <taxon>Eukaryota</taxon>
        <taxon>Metazoa</taxon>
        <taxon>Ecdysozoa</taxon>
        <taxon>Nematoda</taxon>
        <taxon>Chromadorea</taxon>
        <taxon>Rhabditida</taxon>
        <taxon>Tylenchina</taxon>
        <taxon>Panagrolaimomorpha</taxon>
        <taxon>Strongyloidoidea</taxon>
        <taxon>Strongyloididae</taxon>
        <taxon>Parastrongyloides</taxon>
    </lineage>
</organism>
<evidence type="ECO:0000256" key="4">
    <source>
        <dbReference type="ARBA" id="ARBA00023136"/>
    </source>
</evidence>
<evidence type="ECO:0000313" key="9">
    <source>
        <dbReference type="WBParaSite" id="PTRK_0000793800.1"/>
    </source>
</evidence>
<evidence type="ECO:0000256" key="1">
    <source>
        <dbReference type="ARBA" id="ARBA00004141"/>
    </source>
</evidence>
<dbReference type="InterPro" id="IPR005828">
    <property type="entry name" value="MFS_sugar_transport-like"/>
</dbReference>
<dbReference type="Proteomes" id="UP000038045">
    <property type="component" value="Unplaced"/>
</dbReference>
<evidence type="ECO:0000256" key="6">
    <source>
        <dbReference type="SAM" id="SignalP"/>
    </source>
</evidence>
<feature type="transmembrane region" description="Helical" evidence="5">
    <location>
        <begin position="111"/>
        <end position="132"/>
    </location>
</feature>
<dbReference type="WBParaSite" id="PTRK_0000793800.1">
    <property type="protein sequence ID" value="PTRK_0000793800.1"/>
    <property type="gene ID" value="PTRK_0000793800"/>
</dbReference>
<dbReference type="STRING" id="131310.A0A0N4ZJ26"/>
<keyword evidence="6" id="KW-0732">Signal</keyword>
<evidence type="ECO:0000256" key="2">
    <source>
        <dbReference type="ARBA" id="ARBA00022692"/>
    </source>
</evidence>
<feature type="transmembrane region" description="Helical" evidence="5">
    <location>
        <begin position="418"/>
        <end position="439"/>
    </location>
</feature>
<dbReference type="Gene3D" id="1.20.1250.20">
    <property type="entry name" value="MFS general substrate transporter like domains"/>
    <property type="match status" value="1"/>
</dbReference>
<dbReference type="SUPFAM" id="SSF103473">
    <property type="entry name" value="MFS general substrate transporter"/>
    <property type="match status" value="1"/>
</dbReference>
<feature type="chain" id="PRO_5005891783" evidence="6">
    <location>
        <begin position="20"/>
        <end position="483"/>
    </location>
</feature>
<dbReference type="Pfam" id="PF00083">
    <property type="entry name" value="Sugar_tr"/>
    <property type="match status" value="1"/>
</dbReference>
<feature type="transmembrane region" description="Helical" evidence="5">
    <location>
        <begin position="297"/>
        <end position="318"/>
    </location>
</feature>
<dbReference type="GO" id="GO:0016020">
    <property type="term" value="C:membrane"/>
    <property type="evidence" value="ECO:0007669"/>
    <property type="project" value="UniProtKB-SubCell"/>
</dbReference>
<dbReference type="GO" id="GO:0015149">
    <property type="term" value="F:hexose transmembrane transporter activity"/>
    <property type="evidence" value="ECO:0007669"/>
    <property type="project" value="TreeGrafter"/>
</dbReference>
<dbReference type="InterPro" id="IPR020846">
    <property type="entry name" value="MFS_dom"/>
</dbReference>
<dbReference type="PROSITE" id="PS50850">
    <property type="entry name" value="MFS"/>
    <property type="match status" value="1"/>
</dbReference>
<keyword evidence="2 5" id="KW-0812">Transmembrane</keyword>
<dbReference type="InterPro" id="IPR036259">
    <property type="entry name" value="MFS_trans_sf"/>
</dbReference>
<keyword evidence="3 5" id="KW-1133">Transmembrane helix</keyword>
<dbReference type="PANTHER" id="PTHR23503:SF123">
    <property type="entry name" value="MAJOR FACILITATOR SUPERFAMILY (MFS) PROFILE DOMAIN-CONTAINING PROTEIN"/>
    <property type="match status" value="1"/>
</dbReference>
<dbReference type="AlphaFoldDB" id="A0A0N4ZJ26"/>
<feature type="domain" description="Major facilitator superfamily (MFS) profile" evidence="7">
    <location>
        <begin position="6"/>
        <end position="446"/>
    </location>
</feature>
<accession>A0A0N4ZJ26</accession>
<protein>
    <submittedName>
        <fullName evidence="9">MFS domain-containing protein</fullName>
    </submittedName>
</protein>
<keyword evidence="4 5" id="KW-0472">Membrane</keyword>
<feature type="transmembrane region" description="Helical" evidence="5">
    <location>
        <begin position="86"/>
        <end position="105"/>
    </location>
</feature>
<feature type="transmembrane region" description="Helical" evidence="5">
    <location>
        <begin position="392"/>
        <end position="412"/>
    </location>
</feature>
<feature type="transmembrane region" description="Helical" evidence="5">
    <location>
        <begin position="330"/>
        <end position="350"/>
    </location>
</feature>
<keyword evidence="8" id="KW-1185">Reference proteome</keyword>
<evidence type="ECO:0000256" key="3">
    <source>
        <dbReference type="ARBA" id="ARBA00022989"/>
    </source>
</evidence>
<feature type="transmembrane region" description="Helical" evidence="5">
    <location>
        <begin position="174"/>
        <end position="195"/>
    </location>
</feature>
<sequence>MHFKLRFVTLIHAIFGSHADLQMTTYNILTIPITETFEESLKNYSKSTNELLLSLNGSSIFIGMFLGALISTYITNNFGRKTSAILIRNAFTIIGGILMIASRFIKSFPLFIAGNVLTGVSMALKTIVYIYLSESLPKNYSSFAIYCYSSGGYLIIFLGTLLGLPIVFGNTQLWHLFPTISISLGIIHLAISIFFPESPKHLFITCNDREGSRNSLTFYHGNNVNFDEIEEDYSEEKSLCSSHNPSIYKCFETPTIKRIFFLLIGASMIPVFSAINIKTIYLTSILIESNFKPVEASFSIMLINLFSLPFMVLSPIIIDKIGRRKLLKIVSLLSIFEWFFFILSKSIYINGVSTKFLTILGFYFGESSKMFGLLTLHSLLLTDLSPQNLKALINQITLLISIFLVILINFIYPLTKKLYVIALPIFMMIISILLLMILLKYLPESKGKSPSQIYEMIRRKLRKVHFDINEYGTFHEKNRSLNK</sequence>
<feature type="transmembrane region" description="Helical" evidence="5">
    <location>
        <begin position="259"/>
        <end position="277"/>
    </location>
</feature>
<evidence type="ECO:0000313" key="8">
    <source>
        <dbReference type="Proteomes" id="UP000038045"/>
    </source>
</evidence>